<evidence type="ECO:0000313" key="2">
    <source>
        <dbReference type="EMBL" id="MBP1853358.1"/>
    </source>
</evidence>
<dbReference type="Proteomes" id="UP000759443">
    <property type="component" value="Unassembled WGS sequence"/>
</dbReference>
<feature type="compositionally biased region" description="Polar residues" evidence="1">
    <location>
        <begin position="8"/>
        <end position="25"/>
    </location>
</feature>
<proteinExistence type="predicted"/>
<accession>A0ABS4E617</accession>
<evidence type="ECO:0000313" key="3">
    <source>
        <dbReference type="Proteomes" id="UP000759443"/>
    </source>
</evidence>
<feature type="compositionally biased region" description="Low complexity" evidence="1">
    <location>
        <begin position="82"/>
        <end position="92"/>
    </location>
</feature>
<protein>
    <submittedName>
        <fullName evidence="2">Uncharacterized protein</fullName>
    </submittedName>
</protein>
<sequence>MVDPISRISASDPSRATDMSNSLSIGSEPDNAWVAARQARINADLAALAAINNGGAAPSKDEPADGAAVDEDASGQGRQTFEAQQPAPAGEAPPEEPVLSGESERIGSVNFDDDTPFGHRSAIL</sequence>
<keyword evidence="3" id="KW-1185">Reference proteome</keyword>
<feature type="region of interest" description="Disordered" evidence="1">
    <location>
        <begin position="1"/>
        <end position="28"/>
    </location>
</feature>
<dbReference type="EMBL" id="JAGGJU010000017">
    <property type="protein sequence ID" value="MBP1853358.1"/>
    <property type="molecule type" value="Genomic_DNA"/>
</dbReference>
<evidence type="ECO:0000256" key="1">
    <source>
        <dbReference type="SAM" id="MobiDB-lite"/>
    </source>
</evidence>
<reference evidence="2 3" key="1">
    <citation type="submission" date="2021-03" db="EMBL/GenBank/DDBJ databases">
        <title>Genomic Encyclopedia of Type Strains, Phase IV (KMG-IV): sequencing the most valuable type-strain genomes for metagenomic binning, comparative biology and taxonomic classification.</title>
        <authorList>
            <person name="Goeker M."/>
        </authorList>
    </citation>
    <scope>NUCLEOTIDE SEQUENCE [LARGE SCALE GENOMIC DNA]</scope>
    <source>
        <strain evidence="2 3">DSM 21600</strain>
    </source>
</reference>
<feature type="region of interest" description="Disordered" evidence="1">
    <location>
        <begin position="53"/>
        <end position="124"/>
    </location>
</feature>
<dbReference type="RefSeq" id="WP_209949114.1">
    <property type="nucleotide sequence ID" value="NZ_JAGGJU010000017.1"/>
</dbReference>
<organism evidence="2 3">
    <name type="scientific">Rhizobium halophytocola</name>
    <dbReference type="NCBI Taxonomy" id="735519"/>
    <lineage>
        <taxon>Bacteria</taxon>
        <taxon>Pseudomonadati</taxon>
        <taxon>Pseudomonadota</taxon>
        <taxon>Alphaproteobacteria</taxon>
        <taxon>Hyphomicrobiales</taxon>
        <taxon>Rhizobiaceae</taxon>
        <taxon>Rhizobium/Agrobacterium group</taxon>
        <taxon>Rhizobium</taxon>
    </lineage>
</organism>
<comment type="caution">
    <text evidence="2">The sequence shown here is derived from an EMBL/GenBank/DDBJ whole genome shotgun (WGS) entry which is preliminary data.</text>
</comment>
<name>A0ABS4E617_9HYPH</name>
<gene>
    <name evidence="2" type="ORF">J2Z17_004819</name>
</gene>